<dbReference type="GeneID" id="14887479"/>
<protein>
    <submittedName>
        <fullName evidence="1">Uncharacterized protein</fullName>
    </submittedName>
</protein>
<gene>
    <name evidence="1" type="ORF">EIN_344260</name>
</gene>
<dbReference type="RefSeq" id="XP_004255267.1">
    <property type="nucleotide sequence ID" value="XM_004255219.1"/>
</dbReference>
<dbReference type="KEGG" id="eiv:EIN_344260"/>
<sequence length="275" mass="31522">MKTSTAKTVPLFHEFDSTPIETSSDYRLKLCFCPLCSHGFAAFGPTDCRGIISWQHICRIILFSLTVKENPKKFFSLKGDMLQFIVEHWYLFQKLQQFRTSPSKWKKAFLDALSHSTFFESGTGSLKKPGFWKLTNTATPWDDKTDYFTRPIPTKLEMQKTVELSSTEEKSMISQFSKVKIEKYCVDAKQSFANALNSLQRQMKASSCEDSFNVINQMKEVQTVLAKTDSILAQLKEINCVQSSPIPPLNQQFILPPLQLPEEPNPFESFNPQIF</sequence>
<dbReference type="VEuPathDB" id="AmoebaDB:EIN_344260"/>
<dbReference type="Proteomes" id="UP000014680">
    <property type="component" value="Unassembled WGS sequence"/>
</dbReference>
<dbReference type="AlphaFoldDB" id="A0A0A1U361"/>
<dbReference type="Gene3D" id="3.90.980.20">
    <property type="match status" value="1"/>
</dbReference>
<dbReference type="OrthoDB" id="21396at2759"/>
<evidence type="ECO:0000313" key="2">
    <source>
        <dbReference type="Proteomes" id="UP000014680"/>
    </source>
</evidence>
<name>A0A0A1U361_ENTIV</name>
<evidence type="ECO:0000313" key="1">
    <source>
        <dbReference type="EMBL" id="ELP88496.1"/>
    </source>
</evidence>
<keyword evidence="2" id="KW-1185">Reference proteome</keyword>
<proteinExistence type="predicted"/>
<organism evidence="1 2">
    <name type="scientific">Entamoeba invadens IP1</name>
    <dbReference type="NCBI Taxonomy" id="370355"/>
    <lineage>
        <taxon>Eukaryota</taxon>
        <taxon>Amoebozoa</taxon>
        <taxon>Evosea</taxon>
        <taxon>Archamoebae</taxon>
        <taxon>Mastigamoebida</taxon>
        <taxon>Entamoebidae</taxon>
        <taxon>Entamoeba</taxon>
    </lineage>
</organism>
<dbReference type="EMBL" id="KB206755">
    <property type="protein sequence ID" value="ELP88496.1"/>
    <property type="molecule type" value="Genomic_DNA"/>
</dbReference>
<dbReference type="OMA" id="SWQHICR"/>
<accession>A0A0A1U361</accession>
<reference evidence="1 2" key="1">
    <citation type="submission" date="2012-10" db="EMBL/GenBank/DDBJ databases">
        <authorList>
            <person name="Zafar N."/>
            <person name="Inman J."/>
            <person name="Hall N."/>
            <person name="Lorenzi H."/>
            <person name="Caler E."/>
        </authorList>
    </citation>
    <scope>NUCLEOTIDE SEQUENCE [LARGE SCALE GENOMIC DNA]</scope>
    <source>
        <strain evidence="1 2">IP1</strain>
    </source>
</reference>